<dbReference type="PANTHER" id="PTHR10219:SF43">
    <property type="entry name" value="GLYCOLIPID TRANSFER PROTEIN DOMAIN-CONTAINING PROTEIN"/>
    <property type="match status" value="1"/>
</dbReference>
<evidence type="ECO:0000256" key="1">
    <source>
        <dbReference type="ARBA" id="ARBA00007148"/>
    </source>
</evidence>
<evidence type="ECO:0000313" key="3">
    <source>
        <dbReference type="EMBL" id="KAL3407193.1"/>
    </source>
</evidence>
<dbReference type="InterPro" id="IPR014830">
    <property type="entry name" value="Glycolipid_transfer_prot_dom"/>
</dbReference>
<evidence type="ECO:0000313" key="4">
    <source>
        <dbReference type="Proteomes" id="UP001627154"/>
    </source>
</evidence>
<accession>A0ABD2XQ88</accession>
<proteinExistence type="inferred from homology"/>
<feature type="domain" description="Glycolipid transfer protein" evidence="2">
    <location>
        <begin position="36"/>
        <end position="178"/>
    </location>
</feature>
<dbReference type="Proteomes" id="UP001627154">
    <property type="component" value="Unassembled WGS sequence"/>
</dbReference>
<comment type="caution">
    <text evidence="3">The sequence shown here is derived from an EMBL/GenBank/DDBJ whole genome shotgun (WGS) entry which is preliminary data.</text>
</comment>
<dbReference type="GO" id="GO:0032691">
    <property type="term" value="P:negative regulation of interleukin-1 beta production"/>
    <property type="evidence" value="ECO:0007669"/>
    <property type="project" value="UniProtKB-ARBA"/>
</dbReference>
<comment type="similarity">
    <text evidence="1">Belongs to the GLTP family.</text>
</comment>
<gene>
    <name evidence="3" type="ORF">TKK_000663</name>
</gene>
<keyword evidence="4" id="KW-1185">Reference proteome</keyword>
<dbReference type="EMBL" id="JBJJXI010000014">
    <property type="protein sequence ID" value="KAL3407193.1"/>
    <property type="molecule type" value="Genomic_DNA"/>
</dbReference>
<dbReference type="SUPFAM" id="SSF110004">
    <property type="entry name" value="Glycolipid transfer protein, GLTP"/>
    <property type="match status" value="1"/>
</dbReference>
<organism evidence="3 4">
    <name type="scientific">Trichogramma kaykai</name>
    <dbReference type="NCBI Taxonomy" id="54128"/>
    <lineage>
        <taxon>Eukaryota</taxon>
        <taxon>Metazoa</taxon>
        <taxon>Ecdysozoa</taxon>
        <taxon>Arthropoda</taxon>
        <taxon>Hexapoda</taxon>
        <taxon>Insecta</taxon>
        <taxon>Pterygota</taxon>
        <taxon>Neoptera</taxon>
        <taxon>Endopterygota</taxon>
        <taxon>Hymenoptera</taxon>
        <taxon>Apocrita</taxon>
        <taxon>Proctotrupomorpha</taxon>
        <taxon>Chalcidoidea</taxon>
        <taxon>Trichogrammatidae</taxon>
        <taxon>Trichogramma</taxon>
    </lineage>
</organism>
<dbReference type="Gene3D" id="1.10.3520.10">
    <property type="entry name" value="Glycolipid transfer protein"/>
    <property type="match status" value="1"/>
</dbReference>
<dbReference type="PANTHER" id="PTHR10219">
    <property type="entry name" value="GLYCOLIPID TRANSFER PROTEIN-RELATED"/>
    <property type="match status" value="1"/>
</dbReference>
<dbReference type="Pfam" id="PF08718">
    <property type="entry name" value="GLTP"/>
    <property type="match status" value="1"/>
</dbReference>
<name>A0ABD2XQ88_9HYME</name>
<reference evidence="3 4" key="1">
    <citation type="journal article" date="2024" name="bioRxiv">
        <title>A reference genome for Trichogramma kaykai: A tiny desert-dwelling parasitoid wasp with competing sex-ratio distorters.</title>
        <authorList>
            <person name="Culotta J."/>
            <person name="Lindsey A.R."/>
        </authorList>
    </citation>
    <scope>NUCLEOTIDE SEQUENCE [LARGE SCALE GENOMIC DNA]</scope>
    <source>
        <strain evidence="3 4">KSX58</strain>
    </source>
</reference>
<sequence>MAEEAAEICEASIYFDLRKVHDHFDRSLLEDEDICIKDYLEAYTELFKFFQLMGSVFSFVSTDLKQKIEILQKLIDSDPENYVSIKKMVDYEKQSNLFHHNKYGNGSRTLLRLHRGLDFISEFLGQLNELSDSDNTSGVCQEAYNKTLAKHHAWLIRKAACVAMYTMPTREVLLKKVCGDNVSRNIDILPKMLDITSAVIARTDTIYQMHSLHMLP</sequence>
<protein>
    <recommendedName>
        <fullName evidence="2">Glycolipid transfer protein domain-containing protein</fullName>
    </recommendedName>
</protein>
<evidence type="ECO:0000259" key="2">
    <source>
        <dbReference type="Pfam" id="PF08718"/>
    </source>
</evidence>
<dbReference type="FunFam" id="1.10.3520.10:FF:000002">
    <property type="entry name" value="Ceramide-1-phosphate transfer protein"/>
    <property type="match status" value="1"/>
</dbReference>
<dbReference type="AlphaFoldDB" id="A0ABD2XQ88"/>
<dbReference type="InterPro" id="IPR036497">
    <property type="entry name" value="GLTP_sf"/>
</dbReference>